<feature type="compositionally biased region" description="Basic and acidic residues" evidence="1">
    <location>
        <begin position="31"/>
        <end position="47"/>
    </location>
</feature>
<feature type="compositionally biased region" description="Basic residues" evidence="1">
    <location>
        <begin position="208"/>
        <end position="226"/>
    </location>
</feature>
<dbReference type="AlphaFoldDB" id="A0AAD4KDC4"/>
<feature type="region of interest" description="Disordered" evidence="1">
    <location>
        <begin position="163"/>
        <end position="235"/>
    </location>
</feature>
<name>A0AAD4KDC4_9MUSC</name>
<organism evidence="2 3">
    <name type="scientific">Drosophila rubida</name>
    <dbReference type="NCBI Taxonomy" id="30044"/>
    <lineage>
        <taxon>Eukaryota</taxon>
        <taxon>Metazoa</taxon>
        <taxon>Ecdysozoa</taxon>
        <taxon>Arthropoda</taxon>
        <taxon>Hexapoda</taxon>
        <taxon>Insecta</taxon>
        <taxon>Pterygota</taxon>
        <taxon>Neoptera</taxon>
        <taxon>Endopterygota</taxon>
        <taxon>Diptera</taxon>
        <taxon>Brachycera</taxon>
        <taxon>Muscomorpha</taxon>
        <taxon>Ephydroidea</taxon>
        <taxon>Drosophilidae</taxon>
        <taxon>Drosophila</taxon>
    </lineage>
</organism>
<keyword evidence="3" id="KW-1185">Reference proteome</keyword>
<comment type="caution">
    <text evidence="2">The sequence shown here is derived from an EMBL/GenBank/DDBJ whole genome shotgun (WGS) entry which is preliminary data.</text>
</comment>
<protein>
    <submittedName>
        <fullName evidence="2">Uncharacterized protein</fullName>
    </submittedName>
</protein>
<feature type="compositionally biased region" description="Basic and acidic residues" evidence="1">
    <location>
        <begin position="165"/>
        <end position="177"/>
    </location>
</feature>
<gene>
    <name evidence="2" type="ORF">KR093_009665</name>
</gene>
<evidence type="ECO:0000313" key="2">
    <source>
        <dbReference type="EMBL" id="KAH8387816.1"/>
    </source>
</evidence>
<evidence type="ECO:0000256" key="1">
    <source>
        <dbReference type="SAM" id="MobiDB-lite"/>
    </source>
</evidence>
<sequence>MSTVQDELRLYITATNERLQQLLKRLQWTEEGKHRTTEKSKDTEKTDQQQLPPICLPTSEYSVQLKQEEIQQLLGEHRQLEINSFDDLQFNYNASQRLMLYEHVVKKTPRQLQSCEENANLAELVAETKRVQQQQRRHRKSKQTLREQMHQLVELQMQAMMKLQQQKDQKLQQRQQREGATSSKPRQGDRRQRYRSRSRSRCREERKRRSRSRQRHRKRSRSRQRSRSLSPSHSR</sequence>
<dbReference type="Proteomes" id="UP001200034">
    <property type="component" value="Unassembled WGS sequence"/>
</dbReference>
<feature type="region of interest" description="Disordered" evidence="1">
    <location>
        <begin position="31"/>
        <end position="51"/>
    </location>
</feature>
<proteinExistence type="predicted"/>
<feature type="non-terminal residue" evidence="2">
    <location>
        <position position="235"/>
    </location>
</feature>
<dbReference type="EMBL" id="JAJJHW010000095">
    <property type="protein sequence ID" value="KAH8387816.1"/>
    <property type="molecule type" value="Genomic_DNA"/>
</dbReference>
<evidence type="ECO:0000313" key="3">
    <source>
        <dbReference type="Proteomes" id="UP001200034"/>
    </source>
</evidence>
<reference evidence="2" key="1">
    <citation type="journal article" date="2021" name="Mol. Ecol. Resour.">
        <title>Phylogenomic analyses of the genus Drosophila reveals genomic signals of climate adaptation.</title>
        <authorList>
            <person name="Li F."/>
            <person name="Rane R.V."/>
            <person name="Luria V."/>
            <person name="Xiong Z."/>
            <person name="Chen J."/>
            <person name="Li Z."/>
            <person name="Catullo R.A."/>
            <person name="Griffin P.C."/>
            <person name="Schiffer M."/>
            <person name="Pearce S."/>
            <person name="Lee S.F."/>
            <person name="McElroy K."/>
            <person name="Stocker A."/>
            <person name="Shirriffs J."/>
            <person name="Cockerell F."/>
            <person name="Coppin C."/>
            <person name="Sgro C.M."/>
            <person name="Karger A."/>
            <person name="Cain J.W."/>
            <person name="Weber J.A."/>
            <person name="Santpere G."/>
            <person name="Kirschner M.W."/>
            <person name="Hoffmann A.A."/>
            <person name="Oakeshott J.G."/>
            <person name="Zhang G."/>
        </authorList>
    </citation>
    <scope>NUCLEOTIDE SEQUENCE</scope>
    <source>
        <strain evidence="2">BGI-SZ-2011g</strain>
    </source>
</reference>
<accession>A0AAD4KDC4</accession>